<dbReference type="InterPro" id="IPR019775">
    <property type="entry name" value="WD40_repeat_CS"/>
</dbReference>
<evidence type="ECO:0000313" key="6">
    <source>
        <dbReference type="EMBL" id="PWN87113.1"/>
    </source>
</evidence>
<dbReference type="InParanoid" id="A0A316YG64"/>
<proteinExistence type="predicted"/>
<feature type="repeat" description="WD" evidence="3">
    <location>
        <begin position="71"/>
        <end position="112"/>
    </location>
</feature>
<feature type="compositionally biased region" description="Polar residues" evidence="4">
    <location>
        <begin position="15"/>
        <end position="26"/>
    </location>
</feature>
<dbReference type="SMART" id="SM00320">
    <property type="entry name" value="WD40"/>
    <property type="match status" value="7"/>
</dbReference>
<feature type="repeat" description="WD" evidence="3">
    <location>
        <begin position="351"/>
        <end position="373"/>
    </location>
</feature>
<evidence type="ECO:0000259" key="5">
    <source>
        <dbReference type="Pfam" id="PF25175"/>
    </source>
</evidence>
<keyword evidence="7" id="KW-1185">Reference proteome</keyword>
<sequence>MESKAEDADMGPASVNGTHAQSHDQNGSGGSGGGGGGGGTAGGEGVAMSVDGPARAKEEEDRQRYELVYTLLGHQRSVSAIAISPDGMMLASCGADGLIKLWSLATGALRATLRAPATLGLGAPEGMEDAQGGAGGGVGVASGLSDVAWSSDGRYIVSGGDDRMVRVWDAVRHVLVRQFEGHTSFVFCVNFSPSVNLVVSGSFDETVRLWDLRRGTCHRAIAAHSEAVTGVDFSRDGAMIASCSYDGLIRFWDTSTGQCLKTLVHSDKAPVSSCRFSPNAAQLLASSLDGHLRLWDVANSRVLKTYAGHHNEKYAIKAAFTAPYHRRRRQASEEGKGAQTNGGKQEQRISVVTGSEDQRVYLWDLQTKQVVETLQGHHDVVIAVASHPTLPILASASLEHDPCIKVWRLGR</sequence>
<dbReference type="SUPFAM" id="SSF50978">
    <property type="entry name" value="WD40 repeat-like"/>
    <property type="match status" value="1"/>
</dbReference>
<feature type="repeat" description="WD" evidence="3">
    <location>
        <begin position="264"/>
        <end position="305"/>
    </location>
</feature>
<dbReference type="STRING" id="215250.A0A316YG64"/>
<accession>A0A316YG64</accession>
<evidence type="ECO:0000256" key="2">
    <source>
        <dbReference type="ARBA" id="ARBA00022737"/>
    </source>
</evidence>
<dbReference type="AlphaFoldDB" id="A0A316YG64"/>
<dbReference type="Pfam" id="PF25175">
    <property type="entry name" value="Beta-prop_WDR5"/>
    <property type="match status" value="1"/>
</dbReference>
<evidence type="ECO:0000256" key="3">
    <source>
        <dbReference type="PROSITE-ProRule" id="PRU00221"/>
    </source>
</evidence>
<dbReference type="InterPro" id="IPR001680">
    <property type="entry name" value="WD40_rpt"/>
</dbReference>
<feature type="compositionally biased region" description="Gly residues" evidence="4">
    <location>
        <begin position="27"/>
        <end position="45"/>
    </location>
</feature>
<dbReference type="Gene3D" id="2.130.10.10">
    <property type="entry name" value="YVTN repeat-like/Quinoprotein amine dehydrogenase"/>
    <property type="match status" value="1"/>
</dbReference>
<dbReference type="InterPro" id="IPR053299">
    <property type="entry name" value="ASTRA_WD_repeat"/>
</dbReference>
<evidence type="ECO:0000256" key="1">
    <source>
        <dbReference type="ARBA" id="ARBA00022574"/>
    </source>
</evidence>
<feature type="repeat" description="WD" evidence="3">
    <location>
        <begin position="179"/>
        <end position="220"/>
    </location>
</feature>
<dbReference type="FunFam" id="2.130.10.10:FF:000228">
    <property type="entry name" value="COMPASS-like H3K4 histone methylase component WDR5A"/>
    <property type="match status" value="1"/>
</dbReference>
<dbReference type="InterPro" id="IPR020472">
    <property type="entry name" value="WD40_PAC1"/>
</dbReference>
<dbReference type="Proteomes" id="UP000245768">
    <property type="component" value="Unassembled WGS sequence"/>
</dbReference>
<feature type="compositionally biased region" description="Polar residues" evidence="4">
    <location>
        <begin position="338"/>
        <end position="350"/>
    </location>
</feature>
<dbReference type="PROSITE" id="PS00678">
    <property type="entry name" value="WD_REPEATS_1"/>
    <property type="match status" value="3"/>
</dbReference>
<dbReference type="PRINTS" id="PR00320">
    <property type="entry name" value="GPROTEINBRPT"/>
</dbReference>
<keyword evidence="1 3" id="KW-0853">WD repeat</keyword>
<dbReference type="InterPro" id="IPR059122">
    <property type="entry name" value="Beta-prop_WDR5-like"/>
</dbReference>
<dbReference type="PROSITE" id="PS50294">
    <property type="entry name" value="WD_REPEATS_REGION"/>
    <property type="match status" value="5"/>
</dbReference>
<feature type="repeat" description="WD" evidence="3">
    <location>
        <begin position="221"/>
        <end position="262"/>
    </location>
</feature>
<evidence type="ECO:0000313" key="7">
    <source>
        <dbReference type="Proteomes" id="UP000245768"/>
    </source>
</evidence>
<dbReference type="CDD" id="cd00200">
    <property type="entry name" value="WD40"/>
    <property type="match status" value="1"/>
</dbReference>
<gene>
    <name evidence="6" type="ORF">FA10DRAFT_269723</name>
</gene>
<dbReference type="OrthoDB" id="674604at2759"/>
<organism evidence="6 7">
    <name type="scientific">Acaromyces ingoldii</name>
    <dbReference type="NCBI Taxonomy" id="215250"/>
    <lineage>
        <taxon>Eukaryota</taxon>
        <taxon>Fungi</taxon>
        <taxon>Dikarya</taxon>
        <taxon>Basidiomycota</taxon>
        <taxon>Ustilaginomycotina</taxon>
        <taxon>Exobasidiomycetes</taxon>
        <taxon>Exobasidiales</taxon>
        <taxon>Cryptobasidiaceae</taxon>
        <taxon>Acaromyces</taxon>
    </lineage>
</organism>
<dbReference type="Pfam" id="PF00400">
    <property type="entry name" value="WD40"/>
    <property type="match status" value="1"/>
</dbReference>
<protein>
    <submittedName>
        <fullName evidence="6">WD40 repeat-like protein</fullName>
    </submittedName>
</protein>
<dbReference type="RefSeq" id="XP_025374311.1">
    <property type="nucleotide sequence ID" value="XM_025522859.1"/>
</dbReference>
<feature type="repeat" description="WD" evidence="3">
    <location>
        <begin position="144"/>
        <end position="169"/>
    </location>
</feature>
<dbReference type="PANTHER" id="PTHR44156">
    <property type="entry name" value="SUPERNUMERARY LIMBS, ISOFORM B-RELATED"/>
    <property type="match status" value="1"/>
</dbReference>
<name>A0A316YG64_9BASI</name>
<feature type="domain" description="WDR5-like beta-propeller" evidence="5">
    <location>
        <begin position="140"/>
        <end position="408"/>
    </location>
</feature>
<dbReference type="GO" id="GO:0035097">
    <property type="term" value="C:histone methyltransferase complex"/>
    <property type="evidence" value="ECO:0007669"/>
    <property type="project" value="UniProtKB-ARBA"/>
</dbReference>
<dbReference type="InterPro" id="IPR036322">
    <property type="entry name" value="WD40_repeat_dom_sf"/>
</dbReference>
<dbReference type="PROSITE" id="PS50082">
    <property type="entry name" value="WD_REPEATS_2"/>
    <property type="match status" value="6"/>
</dbReference>
<dbReference type="InterPro" id="IPR015943">
    <property type="entry name" value="WD40/YVTN_repeat-like_dom_sf"/>
</dbReference>
<feature type="region of interest" description="Disordered" evidence="4">
    <location>
        <begin position="327"/>
        <end position="350"/>
    </location>
</feature>
<dbReference type="GeneID" id="37044775"/>
<feature type="region of interest" description="Disordered" evidence="4">
    <location>
        <begin position="1"/>
        <end position="60"/>
    </location>
</feature>
<dbReference type="EMBL" id="KZ819641">
    <property type="protein sequence ID" value="PWN87113.1"/>
    <property type="molecule type" value="Genomic_DNA"/>
</dbReference>
<keyword evidence="2" id="KW-0677">Repeat</keyword>
<evidence type="ECO:0000256" key="4">
    <source>
        <dbReference type="SAM" id="MobiDB-lite"/>
    </source>
</evidence>
<reference evidence="6" key="1">
    <citation type="journal article" date="2018" name="Mol. Biol. Evol.">
        <title>Broad Genomic Sampling Reveals a Smut Pathogenic Ancestry of the Fungal Clade Ustilaginomycotina.</title>
        <authorList>
            <person name="Kijpornyongpan T."/>
            <person name="Mondo S.J."/>
            <person name="Barry K."/>
            <person name="Sandor L."/>
            <person name="Lee J."/>
            <person name="Lipzen A."/>
            <person name="Pangilinan J."/>
            <person name="LaButti K."/>
            <person name="Hainaut M."/>
            <person name="Henrissat B."/>
            <person name="Grigoriev I.V."/>
            <person name="Spatafora J.W."/>
            <person name="Aime M.C."/>
        </authorList>
    </citation>
    <scope>NUCLEOTIDE SEQUENCE [LARGE SCALE GENOMIC DNA]</scope>
    <source>
        <strain evidence="6">MCA 4198</strain>
    </source>
</reference>